<name>I0IRR4_LEPFC</name>
<dbReference type="EMBL" id="AP012342">
    <property type="protein sequence ID" value="BAM07963.1"/>
    <property type="molecule type" value="Genomic_DNA"/>
</dbReference>
<dbReference type="HOGENOM" id="CLU_2081888_0_0_0"/>
<dbReference type="KEGG" id="lfc:LFE_2291"/>
<dbReference type="RefSeq" id="WP_014450446.1">
    <property type="nucleotide sequence ID" value="NC_017094.1"/>
</dbReference>
<gene>
    <name evidence="1" type="ordered locus">LFE_2291</name>
</gene>
<organism evidence="1 2">
    <name type="scientific">Leptospirillum ferrooxidans (strain C2-3)</name>
    <dbReference type="NCBI Taxonomy" id="1162668"/>
    <lineage>
        <taxon>Bacteria</taxon>
        <taxon>Pseudomonadati</taxon>
        <taxon>Nitrospirota</taxon>
        <taxon>Nitrospiria</taxon>
        <taxon>Nitrospirales</taxon>
        <taxon>Nitrospiraceae</taxon>
        <taxon>Leptospirillum</taxon>
    </lineage>
</organism>
<sequence length="117" mass="13375">MAIMTSGKEPDSPKEYDEMARELFLSRRMDFYRELGRLLRMRTDMSLPDLIGVLEATGKYPRGILHNIAKKLRDGETSFSGAIREWAPLRDSVILNLSDKRSCPLESALDFLVDLPE</sequence>
<dbReference type="AlphaFoldDB" id="I0IRR4"/>
<dbReference type="Proteomes" id="UP000007382">
    <property type="component" value="Chromosome"/>
</dbReference>
<dbReference type="PATRIC" id="fig|1162668.3.peg.2715"/>
<reference evidence="1 2" key="1">
    <citation type="journal article" date="2012" name="J. Bacteriol.">
        <title>Complete Genome Sequence of Leptospirillum ferrooxidans Strain C2-3, Isolated from a Fresh Volcanic Ash Deposit on the Island of Miyake, Japan.</title>
        <authorList>
            <person name="Fujimura R."/>
            <person name="Sato Y."/>
            <person name="Nishizawa T."/>
            <person name="Oshima K."/>
            <person name="Kim S.-W."/>
            <person name="Hattori M."/>
            <person name="Kamijo T."/>
            <person name="Ohta H."/>
        </authorList>
    </citation>
    <scope>NUCLEOTIDE SEQUENCE [LARGE SCALE GENOMIC DNA]</scope>
    <source>
        <strain evidence="1 2">C2-3</strain>
    </source>
</reference>
<evidence type="ECO:0000313" key="1">
    <source>
        <dbReference type="EMBL" id="BAM07963.1"/>
    </source>
</evidence>
<proteinExistence type="predicted"/>
<reference evidence="2" key="2">
    <citation type="submission" date="2012-03" db="EMBL/GenBank/DDBJ databases">
        <title>The complete genome sequence of the pioneer microbe on fresh volcanic deposit, Leptospirillum ferrooxidans strain C2-3.</title>
        <authorList>
            <person name="Fujimura R."/>
            <person name="Sato Y."/>
            <person name="Nishizawa T."/>
            <person name="Nanba K."/>
            <person name="Oshima K."/>
            <person name="Hattori M."/>
            <person name="Kamijo T."/>
            <person name="Ohta H."/>
        </authorList>
    </citation>
    <scope>NUCLEOTIDE SEQUENCE [LARGE SCALE GENOMIC DNA]</scope>
    <source>
        <strain evidence="2">C2-3</strain>
    </source>
</reference>
<evidence type="ECO:0000313" key="2">
    <source>
        <dbReference type="Proteomes" id="UP000007382"/>
    </source>
</evidence>
<protein>
    <submittedName>
        <fullName evidence="1">Uncharacterized protein</fullName>
    </submittedName>
</protein>
<accession>I0IRR4</accession>
<dbReference type="STRING" id="1162668.LFE_2291"/>
<keyword evidence="2" id="KW-1185">Reference proteome</keyword>